<dbReference type="SMART" id="SM00173">
    <property type="entry name" value="RAS"/>
    <property type="match status" value="1"/>
</dbReference>
<sequence>MMPRFACNINRRYSGRSLQPSQGWKLCRQRSKTRWSISTSSLATQMHLKSKKVNQNIVEVKVADSNSKELFCHLFVSVDQILTDGSSFRYLQIQASVPGRSIRRKNEHHLYDKFDNTYKYDVITSLDGVCFLPTFFFTSYSYICWLLGRQSFLNTAKWIENVRTERGSDDIIVLVGNKTDLLDKRKVSMKEAEEKARDLSVMFIETSARDADFNIKIIAALPRMETLSSAELDEMVGINLYANASQSDTSTLTPKHIHDTQEAPERIKSRVNLKGNASSRVTPEHIHDTEDAPGQEYKLNNGKIGPTAATKEGGSSLF</sequence>
<feature type="region of interest" description="Disordered" evidence="5">
    <location>
        <begin position="270"/>
        <end position="318"/>
    </location>
</feature>
<evidence type="ECO:0000313" key="6">
    <source>
        <dbReference type="EMBL" id="KAG6420270.1"/>
    </source>
</evidence>
<evidence type="ECO:0008006" key="8">
    <source>
        <dbReference type="Google" id="ProtNLM"/>
    </source>
</evidence>
<keyword evidence="7" id="KW-1185">Reference proteome</keyword>
<proteinExistence type="inferred from homology"/>
<evidence type="ECO:0000256" key="1">
    <source>
        <dbReference type="ARBA" id="ARBA00006270"/>
    </source>
</evidence>
<comment type="subcellular location">
    <subcellularLocation>
        <location evidence="4">Endomembrane system</location>
        <topology evidence="4">Lipid-anchor</topology>
    </subcellularLocation>
</comment>
<evidence type="ECO:0000313" key="7">
    <source>
        <dbReference type="Proteomes" id="UP000298416"/>
    </source>
</evidence>
<dbReference type="Gene3D" id="3.40.50.300">
    <property type="entry name" value="P-loop containing nucleotide triphosphate hydrolases"/>
    <property type="match status" value="1"/>
</dbReference>
<dbReference type="GO" id="GO:0012505">
    <property type="term" value="C:endomembrane system"/>
    <property type="evidence" value="ECO:0007669"/>
    <property type="project" value="UniProtKB-SubCell"/>
</dbReference>
<dbReference type="InterPro" id="IPR001806">
    <property type="entry name" value="Small_GTPase"/>
</dbReference>
<organism evidence="6">
    <name type="scientific">Salvia splendens</name>
    <name type="common">Scarlet sage</name>
    <dbReference type="NCBI Taxonomy" id="180675"/>
    <lineage>
        <taxon>Eukaryota</taxon>
        <taxon>Viridiplantae</taxon>
        <taxon>Streptophyta</taxon>
        <taxon>Embryophyta</taxon>
        <taxon>Tracheophyta</taxon>
        <taxon>Spermatophyta</taxon>
        <taxon>Magnoliopsida</taxon>
        <taxon>eudicotyledons</taxon>
        <taxon>Gunneridae</taxon>
        <taxon>Pentapetalae</taxon>
        <taxon>asterids</taxon>
        <taxon>lamiids</taxon>
        <taxon>Lamiales</taxon>
        <taxon>Lamiaceae</taxon>
        <taxon>Nepetoideae</taxon>
        <taxon>Mentheae</taxon>
        <taxon>Salviinae</taxon>
        <taxon>Salvia</taxon>
        <taxon>Salvia subgen. Calosphace</taxon>
        <taxon>core Calosphace</taxon>
    </lineage>
</organism>
<evidence type="ECO:0000256" key="5">
    <source>
        <dbReference type="SAM" id="MobiDB-lite"/>
    </source>
</evidence>
<reference evidence="6" key="2">
    <citation type="submission" date="2020-08" db="EMBL/GenBank/DDBJ databases">
        <title>Plant Genome Project.</title>
        <authorList>
            <person name="Zhang R.-G."/>
        </authorList>
    </citation>
    <scope>NUCLEOTIDE SEQUENCE</scope>
    <source>
        <strain evidence="6">Huo1</strain>
        <tissue evidence="6">Leaf</tissue>
    </source>
</reference>
<comment type="caution">
    <text evidence="6">The sequence shown here is derived from an EMBL/GenBank/DDBJ whole genome shotgun (WGS) entry which is preliminary data.</text>
</comment>
<comment type="similarity">
    <text evidence="1">Belongs to the small GTPase superfamily. Rab family.</text>
</comment>
<dbReference type="InterPro" id="IPR027417">
    <property type="entry name" value="P-loop_NTPase"/>
</dbReference>
<dbReference type="GO" id="GO:0003924">
    <property type="term" value="F:GTPase activity"/>
    <property type="evidence" value="ECO:0007669"/>
    <property type="project" value="InterPro"/>
</dbReference>
<keyword evidence="2" id="KW-0547">Nucleotide-binding</keyword>
<keyword evidence="3" id="KW-0342">GTP-binding</keyword>
<dbReference type="Pfam" id="PF00071">
    <property type="entry name" value="Ras"/>
    <property type="match status" value="1"/>
</dbReference>
<dbReference type="PANTHER" id="PTHR47977">
    <property type="entry name" value="RAS-RELATED PROTEIN RAB"/>
    <property type="match status" value="1"/>
</dbReference>
<accession>A0A8X8XTM1</accession>
<evidence type="ECO:0000256" key="3">
    <source>
        <dbReference type="ARBA" id="ARBA00023134"/>
    </source>
</evidence>
<evidence type="ECO:0000256" key="4">
    <source>
        <dbReference type="ARBA" id="ARBA00037868"/>
    </source>
</evidence>
<dbReference type="AlphaFoldDB" id="A0A8X8XTM1"/>
<gene>
    <name evidence="6" type="ORF">SASPL_116793</name>
</gene>
<dbReference type="InterPro" id="IPR050227">
    <property type="entry name" value="Rab"/>
</dbReference>
<reference evidence="6" key="1">
    <citation type="submission" date="2018-01" db="EMBL/GenBank/DDBJ databases">
        <authorList>
            <person name="Mao J.F."/>
        </authorList>
    </citation>
    <scope>NUCLEOTIDE SEQUENCE</scope>
    <source>
        <strain evidence="6">Huo1</strain>
        <tissue evidence="6">Leaf</tissue>
    </source>
</reference>
<dbReference type="EMBL" id="PNBA02000006">
    <property type="protein sequence ID" value="KAG6420270.1"/>
    <property type="molecule type" value="Genomic_DNA"/>
</dbReference>
<dbReference type="Proteomes" id="UP000298416">
    <property type="component" value="Unassembled WGS sequence"/>
</dbReference>
<evidence type="ECO:0000256" key="2">
    <source>
        <dbReference type="ARBA" id="ARBA00022741"/>
    </source>
</evidence>
<dbReference type="SUPFAM" id="SSF52540">
    <property type="entry name" value="P-loop containing nucleoside triphosphate hydrolases"/>
    <property type="match status" value="1"/>
</dbReference>
<name>A0A8X8XTM1_SALSN</name>
<dbReference type="SMART" id="SM00175">
    <property type="entry name" value="RAB"/>
    <property type="match status" value="1"/>
</dbReference>
<dbReference type="GO" id="GO:0005525">
    <property type="term" value="F:GTP binding"/>
    <property type="evidence" value="ECO:0007669"/>
    <property type="project" value="UniProtKB-KW"/>
</dbReference>
<protein>
    <recommendedName>
        <fullName evidence="8">Ras-related protein Rab-6A</fullName>
    </recommendedName>
</protein>